<evidence type="ECO:0000259" key="4">
    <source>
        <dbReference type="PROSITE" id="PS51350"/>
    </source>
</evidence>
<dbReference type="InterPro" id="IPR000032">
    <property type="entry name" value="HPr-like"/>
</dbReference>
<gene>
    <name evidence="5" type="ORF">INP52_02965</name>
</gene>
<keyword evidence="2" id="KW-0963">Cytoplasm</keyword>
<dbReference type="RefSeq" id="WP_194372275.1">
    <property type="nucleotide sequence ID" value="NZ_CP063767.1"/>
</dbReference>
<evidence type="ECO:0000313" key="6">
    <source>
        <dbReference type="Proteomes" id="UP000593735"/>
    </source>
</evidence>
<proteinExistence type="predicted"/>
<dbReference type="AlphaFoldDB" id="A0A7S7M9Y1"/>
<dbReference type="Pfam" id="PF00381">
    <property type="entry name" value="PTS-HPr"/>
    <property type="match status" value="1"/>
</dbReference>
<name>A0A7S7M9Y1_9ACTN</name>
<comment type="subcellular location">
    <subcellularLocation>
        <location evidence="1">Cytoplasm</location>
    </subcellularLocation>
</comment>
<dbReference type="InterPro" id="IPR035895">
    <property type="entry name" value="HPr-like_sf"/>
</dbReference>
<accession>A0A7S7M9Y1</accession>
<dbReference type="SUPFAM" id="SSF55594">
    <property type="entry name" value="HPr-like"/>
    <property type="match status" value="1"/>
</dbReference>
<evidence type="ECO:0000313" key="5">
    <source>
        <dbReference type="EMBL" id="QOY61177.1"/>
    </source>
</evidence>
<keyword evidence="6" id="KW-1185">Reference proteome</keyword>
<protein>
    <submittedName>
        <fullName evidence="5">HPr family phosphocarrier protein</fullName>
    </submittedName>
</protein>
<dbReference type="KEGG" id="tio:INP52_02965"/>
<dbReference type="Gene3D" id="3.30.1340.10">
    <property type="entry name" value="HPr-like"/>
    <property type="match status" value="1"/>
</dbReference>
<dbReference type="PROSITE" id="PS51350">
    <property type="entry name" value="PTS_HPR_DOM"/>
    <property type="match status" value="1"/>
</dbReference>
<dbReference type="PANTHER" id="PTHR33705">
    <property type="entry name" value="PHOSPHOCARRIER PROTEIN HPR"/>
    <property type="match status" value="1"/>
</dbReference>
<dbReference type="PANTHER" id="PTHR33705:SF2">
    <property type="entry name" value="PHOSPHOCARRIER PROTEIN NPR"/>
    <property type="match status" value="1"/>
</dbReference>
<evidence type="ECO:0000256" key="3">
    <source>
        <dbReference type="ARBA" id="ARBA00022683"/>
    </source>
</evidence>
<organism evidence="5 6">
    <name type="scientific">Thermophilibacter immobilis</name>
    <dbReference type="NCBI Taxonomy" id="2779519"/>
    <lineage>
        <taxon>Bacteria</taxon>
        <taxon>Bacillati</taxon>
        <taxon>Actinomycetota</taxon>
        <taxon>Coriobacteriia</taxon>
        <taxon>Coriobacteriales</taxon>
        <taxon>Atopobiaceae</taxon>
        <taxon>Thermophilibacter</taxon>
    </lineage>
</organism>
<evidence type="ECO:0000256" key="2">
    <source>
        <dbReference type="ARBA" id="ARBA00022490"/>
    </source>
</evidence>
<keyword evidence="3" id="KW-0598">Phosphotransferase system</keyword>
<dbReference type="Proteomes" id="UP000593735">
    <property type="component" value="Chromosome"/>
</dbReference>
<dbReference type="InterPro" id="IPR050399">
    <property type="entry name" value="HPr"/>
</dbReference>
<sequence>MREIACDITDPLGLHIQLAVLLASEAQRWRSHVTLTHEGRSADAKQLMELLMLGVRSGERVVVSVSGPDEATAATALAHLASTF</sequence>
<evidence type="ECO:0000256" key="1">
    <source>
        <dbReference type="ARBA" id="ARBA00004496"/>
    </source>
</evidence>
<dbReference type="EMBL" id="CP063767">
    <property type="protein sequence ID" value="QOY61177.1"/>
    <property type="molecule type" value="Genomic_DNA"/>
</dbReference>
<reference evidence="5 6" key="1">
    <citation type="submission" date="2020-10" db="EMBL/GenBank/DDBJ databases">
        <title>Olsenella immobilis sp.nov., isolated from the mud in a fermentation cellar used for the production of Chinese strong-flavoured liquor.</title>
        <authorList>
            <person name="Lu L."/>
        </authorList>
    </citation>
    <scope>NUCLEOTIDE SEQUENCE [LARGE SCALE GENOMIC DNA]</scope>
    <source>
        <strain evidence="5 6">LZLJ-2</strain>
    </source>
</reference>
<dbReference type="PRINTS" id="PR00107">
    <property type="entry name" value="PHOSPHOCPHPR"/>
</dbReference>
<dbReference type="NCBIfam" id="TIGR01003">
    <property type="entry name" value="PTS_HPr_family"/>
    <property type="match status" value="1"/>
</dbReference>
<dbReference type="GO" id="GO:0005737">
    <property type="term" value="C:cytoplasm"/>
    <property type="evidence" value="ECO:0007669"/>
    <property type="project" value="UniProtKB-SubCell"/>
</dbReference>
<dbReference type="GO" id="GO:0009401">
    <property type="term" value="P:phosphoenolpyruvate-dependent sugar phosphotransferase system"/>
    <property type="evidence" value="ECO:0007669"/>
    <property type="project" value="UniProtKB-KW"/>
</dbReference>
<feature type="domain" description="HPr" evidence="4">
    <location>
        <begin position="1"/>
        <end position="84"/>
    </location>
</feature>